<dbReference type="CDD" id="cd00211">
    <property type="entry name" value="PTS_IIA_fru"/>
    <property type="match status" value="1"/>
</dbReference>
<dbReference type="SUPFAM" id="SSF55804">
    <property type="entry name" value="Phoshotransferase/anion transport protein"/>
    <property type="match status" value="1"/>
</dbReference>
<name>A0A1W1XRZ9_9BACT</name>
<dbReference type="InterPro" id="IPR016152">
    <property type="entry name" value="PTrfase/Anion_transptr"/>
</dbReference>
<dbReference type="Proteomes" id="UP000192783">
    <property type="component" value="Unassembled WGS sequence"/>
</dbReference>
<evidence type="ECO:0000313" key="5">
    <source>
        <dbReference type="Proteomes" id="UP000192783"/>
    </source>
</evidence>
<keyword evidence="5" id="KW-1185">Reference proteome</keyword>
<dbReference type="GO" id="GO:0030295">
    <property type="term" value="F:protein kinase activator activity"/>
    <property type="evidence" value="ECO:0007669"/>
    <property type="project" value="TreeGrafter"/>
</dbReference>
<sequence length="153" mass="16971">MKILDILPKEAIIPELGATTKRQVLEELTDALLKCKPHLDRHRLLEVLLERERLGSTGIGDGIAIPHGKIEDLDQLILSFGRSSAGIDFESMDGKPAHIFFLLVAPENCAGIHLRALAKIARLLNNSGVRKRLQTAASRDEIYAIIRQEDDAF</sequence>
<accession>A0A1W1XRZ9</accession>
<dbReference type="RefSeq" id="WP_084058625.1">
    <property type="nucleotide sequence ID" value="NZ_FWXF01000017.1"/>
</dbReference>
<dbReference type="STRING" id="1121390.SAMN02746041_02700"/>
<dbReference type="InterPro" id="IPR002178">
    <property type="entry name" value="PTS_EIIA_type-2_dom"/>
</dbReference>
<organism evidence="4 5">
    <name type="scientific">Desulfacinum hydrothermale DSM 13146</name>
    <dbReference type="NCBI Taxonomy" id="1121390"/>
    <lineage>
        <taxon>Bacteria</taxon>
        <taxon>Pseudomonadati</taxon>
        <taxon>Thermodesulfobacteriota</taxon>
        <taxon>Syntrophobacteria</taxon>
        <taxon>Syntrophobacterales</taxon>
        <taxon>Syntrophobacteraceae</taxon>
        <taxon>Desulfacinum</taxon>
    </lineage>
</organism>
<evidence type="ECO:0000313" key="4">
    <source>
        <dbReference type="EMBL" id="SMC26634.1"/>
    </source>
</evidence>
<dbReference type="FunFam" id="3.40.930.10:FF:000009">
    <property type="entry name" value="PTS system, fructose specific IIABC component"/>
    <property type="match status" value="1"/>
</dbReference>
<dbReference type="PANTHER" id="PTHR47738:SF1">
    <property type="entry name" value="NITROGEN REGULATORY PROTEIN"/>
    <property type="match status" value="1"/>
</dbReference>
<dbReference type="EMBL" id="FWXF01000017">
    <property type="protein sequence ID" value="SMC26634.1"/>
    <property type="molecule type" value="Genomic_DNA"/>
</dbReference>
<feature type="domain" description="PTS EIIA type-2" evidence="3">
    <location>
        <begin position="5"/>
        <end position="149"/>
    </location>
</feature>
<comment type="subcellular location">
    <subcellularLocation>
        <location evidence="1">Cytoplasm</location>
    </subcellularLocation>
</comment>
<evidence type="ECO:0000256" key="1">
    <source>
        <dbReference type="ARBA" id="ARBA00004496"/>
    </source>
</evidence>
<keyword evidence="2" id="KW-0808">Transferase</keyword>
<evidence type="ECO:0000256" key="2">
    <source>
        <dbReference type="ARBA" id="ARBA00022679"/>
    </source>
</evidence>
<dbReference type="PROSITE" id="PS00372">
    <property type="entry name" value="PTS_EIIA_TYPE_2_HIS"/>
    <property type="match status" value="1"/>
</dbReference>
<dbReference type="Pfam" id="PF00359">
    <property type="entry name" value="PTS_EIIA_2"/>
    <property type="match status" value="1"/>
</dbReference>
<dbReference type="PANTHER" id="PTHR47738">
    <property type="entry name" value="PTS SYSTEM FRUCTOSE-LIKE EIIA COMPONENT-RELATED"/>
    <property type="match status" value="1"/>
</dbReference>
<gene>
    <name evidence="4" type="ORF">SAMN02746041_02700</name>
</gene>
<dbReference type="GO" id="GO:0005737">
    <property type="term" value="C:cytoplasm"/>
    <property type="evidence" value="ECO:0007669"/>
    <property type="project" value="UniProtKB-SubCell"/>
</dbReference>
<protein>
    <submittedName>
        <fullName evidence="4">PTS IIA-like nitrogen-regulatory protein PtsN</fullName>
    </submittedName>
</protein>
<dbReference type="InterPro" id="IPR051541">
    <property type="entry name" value="PTS_SugarTrans_NitroReg"/>
</dbReference>
<dbReference type="AlphaFoldDB" id="A0A1W1XRZ9"/>
<reference evidence="4 5" key="1">
    <citation type="submission" date="2017-04" db="EMBL/GenBank/DDBJ databases">
        <authorList>
            <person name="Afonso C.L."/>
            <person name="Miller P.J."/>
            <person name="Scott M.A."/>
            <person name="Spackman E."/>
            <person name="Goraichik I."/>
            <person name="Dimitrov K.M."/>
            <person name="Suarez D.L."/>
            <person name="Swayne D.E."/>
        </authorList>
    </citation>
    <scope>NUCLEOTIDE SEQUENCE [LARGE SCALE GENOMIC DNA]</scope>
    <source>
        <strain evidence="4 5">DSM 13146</strain>
    </source>
</reference>
<evidence type="ECO:0000259" key="3">
    <source>
        <dbReference type="PROSITE" id="PS51094"/>
    </source>
</evidence>
<dbReference type="OrthoDB" id="95460at2"/>
<dbReference type="PROSITE" id="PS51094">
    <property type="entry name" value="PTS_EIIA_TYPE_2"/>
    <property type="match status" value="1"/>
</dbReference>
<dbReference type="Gene3D" id="3.40.930.10">
    <property type="entry name" value="Mannitol-specific EII, Chain A"/>
    <property type="match status" value="1"/>
</dbReference>
<dbReference type="GO" id="GO:0016740">
    <property type="term" value="F:transferase activity"/>
    <property type="evidence" value="ECO:0007669"/>
    <property type="project" value="UniProtKB-KW"/>
</dbReference>
<proteinExistence type="predicted"/>